<dbReference type="InterPro" id="IPR015168">
    <property type="entry name" value="SsuA/THI5"/>
</dbReference>
<evidence type="ECO:0000313" key="4">
    <source>
        <dbReference type="Proteomes" id="UP000184447"/>
    </source>
</evidence>
<dbReference type="Gene3D" id="3.40.190.10">
    <property type="entry name" value="Periplasmic binding protein-like II"/>
    <property type="match status" value="2"/>
</dbReference>
<keyword evidence="1" id="KW-0732">Signal</keyword>
<dbReference type="InterPro" id="IPR027024">
    <property type="entry name" value="UCP027386_ABC_sbc_TM0202"/>
</dbReference>
<feature type="signal peptide" evidence="1">
    <location>
        <begin position="1"/>
        <end position="24"/>
    </location>
</feature>
<dbReference type="STRING" id="1121316.SAMN02745207_01717"/>
<evidence type="ECO:0000256" key="1">
    <source>
        <dbReference type="SAM" id="SignalP"/>
    </source>
</evidence>
<protein>
    <submittedName>
        <fullName evidence="3">NitT/TauT family transport system substrate-binding protein</fullName>
    </submittedName>
</protein>
<dbReference type="PROSITE" id="PS51257">
    <property type="entry name" value="PROKAR_LIPOPROTEIN"/>
    <property type="match status" value="1"/>
</dbReference>
<name>A0A1M5UCU7_9CLOT</name>
<dbReference type="AlphaFoldDB" id="A0A1M5UCU7"/>
<dbReference type="PANTHER" id="PTHR30024:SF46">
    <property type="entry name" value="ABC TRANSPORTER, SUBSTRATE-BINDING LIPOPROTEIN"/>
    <property type="match status" value="1"/>
</dbReference>
<feature type="chain" id="PRO_5039384196" evidence="1">
    <location>
        <begin position="25"/>
        <end position="342"/>
    </location>
</feature>
<dbReference type="SUPFAM" id="SSF53850">
    <property type="entry name" value="Periplasmic binding protein-like II"/>
    <property type="match status" value="1"/>
</dbReference>
<dbReference type="Proteomes" id="UP000184447">
    <property type="component" value="Unassembled WGS sequence"/>
</dbReference>
<evidence type="ECO:0000259" key="2">
    <source>
        <dbReference type="Pfam" id="PF09084"/>
    </source>
</evidence>
<dbReference type="RefSeq" id="WP_073338019.1">
    <property type="nucleotide sequence ID" value="NZ_FQXM01000007.1"/>
</dbReference>
<feature type="domain" description="SsuA/THI5-like" evidence="2">
    <location>
        <begin position="93"/>
        <end position="278"/>
    </location>
</feature>
<dbReference type="EMBL" id="FQXM01000007">
    <property type="protein sequence ID" value="SHH60854.1"/>
    <property type="molecule type" value="Genomic_DNA"/>
</dbReference>
<evidence type="ECO:0000313" key="3">
    <source>
        <dbReference type="EMBL" id="SHH60854.1"/>
    </source>
</evidence>
<organism evidence="3 4">
    <name type="scientific">Clostridium grantii DSM 8605</name>
    <dbReference type="NCBI Taxonomy" id="1121316"/>
    <lineage>
        <taxon>Bacteria</taxon>
        <taxon>Bacillati</taxon>
        <taxon>Bacillota</taxon>
        <taxon>Clostridia</taxon>
        <taxon>Eubacteriales</taxon>
        <taxon>Clostridiaceae</taxon>
        <taxon>Clostridium</taxon>
    </lineage>
</organism>
<dbReference type="PIRSF" id="PIRSF027386">
    <property type="entry name" value="UCP027386_ABC_sbc_TM0202"/>
    <property type="match status" value="1"/>
</dbReference>
<reference evidence="3 4" key="1">
    <citation type="submission" date="2016-11" db="EMBL/GenBank/DDBJ databases">
        <authorList>
            <person name="Jaros S."/>
            <person name="Januszkiewicz K."/>
            <person name="Wedrychowicz H."/>
        </authorList>
    </citation>
    <scope>NUCLEOTIDE SEQUENCE [LARGE SCALE GENOMIC DNA]</scope>
    <source>
        <strain evidence="3 4">DSM 8605</strain>
    </source>
</reference>
<accession>A0A1M5UCU7</accession>
<proteinExistence type="predicted"/>
<sequence>MKNKNLFMVSLILVVILFSGCSSNNNENNSKKTNNSTLTNEKQEIVQALESINVITPAGSPTLSGVKMFYDTTELDNTVINYAMTLTTDELSAKLLAGEADFAVVPTNLAAKLYNKGVEYKIVAPVVWGNLYLISSEEINSYEELKGKEIFTIGKGLTPDIVLNYLLKENNIDGENDVKLTYLSGASELASNFIAGKSSITIMPEPMLTILKSKNIKYNLVMDLQKEWNKINGTEYGYPQASLIVKSDLVETNKDFVLKFTEEFKKAVEWVENEPEKAGEYYEKLNDSMKSDVTAKSILGSNIKYKSAQDSQKEIEQYLEILKEYDGDSIGGKLPDEGFYFK</sequence>
<keyword evidence="4" id="KW-1185">Reference proteome</keyword>
<dbReference type="OrthoDB" id="9814375at2"/>
<dbReference type="Pfam" id="PF09084">
    <property type="entry name" value="NMT1"/>
    <property type="match status" value="1"/>
</dbReference>
<dbReference type="PANTHER" id="PTHR30024">
    <property type="entry name" value="ALIPHATIC SULFONATES-BINDING PROTEIN-RELATED"/>
    <property type="match status" value="1"/>
</dbReference>
<gene>
    <name evidence="3" type="ORF">SAMN02745207_01717</name>
</gene>